<accession>A0A017T5L3</accession>
<gene>
    <name evidence="3" type="ORF">CAP_4576</name>
</gene>
<dbReference type="InterPro" id="IPR050923">
    <property type="entry name" value="Cell_Proc_Reg/RNA_Proc"/>
</dbReference>
<dbReference type="Pfam" id="PF00498">
    <property type="entry name" value="FHA"/>
    <property type="match status" value="1"/>
</dbReference>
<evidence type="ECO:0000259" key="2">
    <source>
        <dbReference type="PROSITE" id="PS50006"/>
    </source>
</evidence>
<dbReference type="PANTHER" id="PTHR23308">
    <property type="entry name" value="NUCLEAR INHIBITOR OF PROTEIN PHOSPHATASE-1"/>
    <property type="match status" value="1"/>
</dbReference>
<feature type="compositionally biased region" description="Pro residues" evidence="1">
    <location>
        <begin position="1"/>
        <end position="10"/>
    </location>
</feature>
<dbReference type="eggNOG" id="COG1716">
    <property type="taxonomic scope" value="Bacteria"/>
</dbReference>
<name>A0A017T5L3_9BACT</name>
<comment type="caution">
    <text evidence="3">The sequence shown here is derived from an EMBL/GenBank/DDBJ whole genome shotgun (WGS) entry which is preliminary data.</text>
</comment>
<dbReference type="PROSITE" id="PS50006">
    <property type="entry name" value="FHA_DOMAIN"/>
    <property type="match status" value="1"/>
</dbReference>
<dbReference type="InterPro" id="IPR000253">
    <property type="entry name" value="FHA_dom"/>
</dbReference>
<dbReference type="SUPFAM" id="SSF49879">
    <property type="entry name" value="SMAD/FHA domain"/>
    <property type="match status" value="1"/>
</dbReference>
<feature type="region of interest" description="Disordered" evidence="1">
    <location>
        <begin position="61"/>
        <end position="142"/>
    </location>
</feature>
<feature type="compositionally biased region" description="Pro residues" evidence="1">
    <location>
        <begin position="108"/>
        <end position="125"/>
    </location>
</feature>
<dbReference type="Proteomes" id="UP000019678">
    <property type="component" value="Unassembled WGS sequence"/>
</dbReference>
<feature type="compositionally biased region" description="Pro residues" evidence="1">
    <location>
        <begin position="18"/>
        <end position="32"/>
    </location>
</feature>
<proteinExistence type="predicted"/>
<protein>
    <recommendedName>
        <fullName evidence="2">FHA domain-containing protein</fullName>
    </recommendedName>
</protein>
<feature type="region of interest" description="Disordered" evidence="1">
    <location>
        <begin position="1"/>
        <end position="45"/>
    </location>
</feature>
<dbReference type="SMART" id="SM00240">
    <property type="entry name" value="FHA"/>
    <property type="match status" value="1"/>
</dbReference>
<keyword evidence="4" id="KW-1185">Reference proteome</keyword>
<dbReference type="STRING" id="1192034.CAP_4576"/>
<feature type="domain" description="FHA" evidence="2">
    <location>
        <begin position="170"/>
        <end position="222"/>
    </location>
</feature>
<sequence>MGYPPPPPPADAGSGGYPPVPRADFGPPPPATKPARCVQGHPIAPGGSFCMEGGHPIALDTDAYGPTHYSPQGGGFSPEPYAPPPQGGGFSPDPYGPPPQGGGFSPEPYAPPPQPPPPPPPPPLPGMNSAPPRQPLPSESSKERGALAGFLISFQDDPLGKHWVLYQGKNLVGRAETGQKVDIPVAHGTTSTHHATIDCDGGRMMLSDLGSTNGTFHNEEAIGFQGRRELRDGDRIRFGGFSVIVINVATRS</sequence>
<dbReference type="AlphaFoldDB" id="A0A017T5L3"/>
<evidence type="ECO:0000313" key="3">
    <source>
        <dbReference type="EMBL" id="EYF04312.1"/>
    </source>
</evidence>
<dbReference type="EMBL" id="ASRX01000035">
    <property type="protein sequence ID" value="EYF04312.1"/>
    <property type="molecule type" value="Genomic_DNA"/>
</dbReference>
<evidence type="ECO:0000313" key="4">
    <source>
        <dbReference type="Proteomes" id="UP000019678"/>
    </source>
</evidence>
<reference evidence="3 4" key="1">
    <citation type="submission" date="2013-05" db="EMBL/GenBank/DDBJ databases">
        <title>Genome assembly of Chondromyces apiculatus DSM 436.</title>
        <authorList>
            <person name="Sharma G."/>
            <person name="Khatri I."/>
            <person name="Kaur C."/>
            <person name="Mayilraj S."/>
            <person name="Subramanian S."/>
        </authorList>
    </citation>
    <scope>NUCLEOTIDE SEQUENCE [LARGE SCALE GENOMIC DNA]</scope>
    <source>
        <strain evidence="3 4">DSM 436</strain>
    </source>
</reference>
<organism evidence="3 4">
    <name type="scientific">Chondromyces apiculatus DSM 436</name>
    <dbReference type="NCBI Taxonomy" id="1192034"/>
    <lineage>
        <taxon>Bacteria</taxon>
        <taxon>Pseudomonadati</taxon>
        <taxon>Myxococcota</taxon>
        <taxon>Polyangia</taxon>
        <taxon>Polyangiales</taxon>
        <taxon>Polyangiaceae</taxon>
        <taxon>Chondromyces</taxon>
    </lineage>
</organism>
<dbReference type="CDD" id="cd00060">
    <property type="entry name" value="FHA"/>
    <property type="match status" value="1"/>
</dbReference>
<evidence type="ECO:0000256" key="1">
    <source>
        <dbReference type="SAM" id="MobiDB-lite"/>
    </source>
</evidence>
<dbReference type="InterPro" id="IPR008984">
    <property type="entry name" value="SMAD_FHA_dom_sf"/>
</dbReference>
<dbReference type="Gene3D" id="2.60.200.20">
    <property type="match status" value="1"/>
</dbReference>